<protein>
    <submittedName>
        <fullName evidence="2">DUF5753 domain-containing protein</fullName>
    </submittedName>
</protein>
<dbReference type="EMBL" id="JAMRXG010000005">
    <property type="protein sequence ID" value="MCM6774453.1"/>
    <property type="molecule type" value="Genomic_DNA"/>
</dbReference>
<sequence>MDIASILKALGITKAYWSLFENDRRLIPEEKLKALFSVLEFDDEERVELLALRSASKERGWWTRYGALFSDEAMRLWGMEYGALSIRCRESLMITGLLQTADYARAVMSTDTTFIRQAEVEQRVEVRMKRQERLTGDDPVELSCVMSEAALLQQVGGPEVLRGQLNHLISLLEEHENIDIRILPFTARGGLPQGGATFYLFDFDGPVLPTLAWHEFPVLAGFIDDAEKVQALNVSYSLVESAALSRDESLALIKQTAREIG</sequence>
<keyword evidence="3" id="KW-1185">Reference proteome</keyword>
<dbReference type="Proteomes" id="UP001139157">
    <property type="component" value="Unassembled WGS sequence"/>
</dbReference>
<evidence type="ECO:0000259" key="1">
    <source>
        <dbReference type="Pfam" id="PF19054"/>
    </source>
</evidence>
<organism evidence="2 3">
    <name type="scientific">Nocardia pulmonis</name>
    <dbReference type="NCBI Taxonomy" id="2951408"/>
    <lineage>
        <taxon>Bacteria</taxon>
        <taxon>Bacillati</taxon>
        <taxon>Actinomycetota</taxon>
        <taxon>Actinomycetes</taxon>
        <taxon>Mycobacteriales</taxon>
        <taxon>Nocardiaceae</taxon>
        <taxon>Nocardia</taxon>
    </lineage>
</organism>
<feature type="domain" description="DUF5753" evidence="1">
    <location>
        <begin position="75"/>
        <end position="255"/>
    </location>
</feature>
<reference evidence="2" key="1">
    <citation type="submission" date="2022-06" db="EMBL/GenBank/DDBJ databases">
        <title>Novel species in genus nocardia.</title>
        <authorList>
            <person name="Li F."/>
        </authorList>
    </citation>
    <scope>NUCLEOTIDE SEQUENCE</scope>
    <source>
        <strain evidence="2">CDC141</strain>
    </source>
</reference>
<gene>
    <name evidence="2" type="ORF">NDR86_13310</name>
</gene>
<evidence type="ECO:0000313" key="2">
    <source>
        <dbReference type="EMBL" id="MCM6774453.1"/>
    </source>
</evidence>
<dbReference type="AlphaFoldDB" id="A0A9X2E779"/>
<evidence type="ECO:0000313" key="3">
    <source>
        <dbReference type="Proteomes" id="UP001139157"/>
    </source>
</evidence>
<dbReference type="InterPro" id="IPR043917">
    <property type="entry name" value="DUF5753"/>
</dbReference>
<accession>A0A9X2E779</accession>
<name>A0A9X2E779_9NOCA</name>
<dbReference type="Pfam" id="PF19054">
    <property type="entry name" value="DUF5753"/>
    <property type="match status" value="1"/>
</dbReference>
<comment type="caution">
    <text evidence="2">The sequence shown here is derived from an EMBL/GenBank/DDBJ whole genome shotgun (WGS) entry which is preliminary data.</text>
</comment>
<proteinExistence type="predicted"/>